<organism evidence="2 3">
    <name type="scientific">Pseudolysinimonas yzui</name>
    <dbReference type="NCBI Taxonomy" id="2708254"/>
    <lineage>
        <taxon>Bacteria</taxon>
        <taxon>Bacillati</taxon>
        <taxon>Actinomycetota</taxon>
        <taxon>Actinomycetes</taxon>
        <taxon>Micrococcales</taxon>
        <taxon>Microbacteriaceae</taxon>
        <taxon>Pseudolysinimonas</taxon>
    </lineage>
</organism>
<keyword evidence="1" id="KW-0472">Membrane</keyword>
<dbReference type="RefSeq" id="WP_191282793.1">
    <property type="nucleotide sequence ID" value="NZ_BNAI01000002.1"/>
</dbReference>
<proteinExistence type="predicted"/>
<evidence type="ECO:0000256" key="1">
    <source>
        <dbReference type="SAM" id="Phobius"/>
    </source>
</evidence>
<feature type="transmembrane region" description="Helical" evidence="1">
    <location>
        <begin position="33"/>
        <end position="58"/>
    </location>
</feature>
<keyword evidence="1" id="KW-0812">Transmembrane</keyword>
<dbReference type="AlphaFoldDB" id="A0A8J3GQ40"/>
<name>A0A8J3GQ40_9MICO</name>
<reference evidence="2" key="2">
    <citation type="submission" date="2020-09" db="EMBL/GenBank/DDBJ databases">
        <authorList>
            <person name="Sun Q."/>
            <person name="Zhou Y."/>
        </authorList>
    </citation>
    <scope>NUCLEOTIDE SEQUENCE</scope>
    <source>
        <strain evidence="2">CGMCC 1.16548</strain>
    </source>
</reference>
<keyword evidence="1" id="KW-1133">Transmembrane helix</keyword>
<gene>
    <name evidence="2" type="ORF">GCM10011600_14460</name>
</gene>
<comment type="caution">
    <text evidence="2">The sequence shown here is derived from an EMBL/GenBank/DDBJ whole genome shotgun (WGS) entry which is preliminary data.</text>
</comment>
<dbReference type="Proteomes" id="UP000617531">
    <property type="component" value="Unassembled WGS sequence"/>
</dbReference>
<accession>A0A8J3GQ40</accession>
<evidence type="ECO:0000313" key="2">
    <source>
        <dbReference type="EMBL" id="GHF14625.1"/>
    </source>
</evidence>
<protein>
    <submittedName>
        <fullName evidence="2">Uncharacterized protein</fullName>
    </submittedName>
</protein>
<sequence>MIRRSVAVWTADTFARLVRAGGRRPIPRTWAHLVVTGPLPLVAMVAGQAVVTTCFISPRTVSDRYGMLTRALVPSDVLLVVGVGLAAALMTVLVAHLAIRSRTTVAQKVMQVAAVSALGLAVPLLDQVATASIVAAVGFIAWSIWPRVALYLGLGERAAFSLDSDHAGKLAPSHGKEVMRMFDHLEFGRSWAPYVCRGCGTEISYKDRFLKCPVCGIKFN</sequence>
<reference evidence="2" key="1">
    <citation type="journal article" date="2014" name="Int. J. Syst. Evol. Microbiol.">
        <title>Complete genome sequence of Corynebacterium casei LMG S-19264T (=DSM 44701T), isolated from a smear-ripened cheese.</title>
        <authorList>
            <consortium name="US DOE Joint Genome Institute (JGI-PGF)"/>
            <person name="Walter F."/>
            <person name="Albersmeier A."/>
            <person name="Kalinowski J."/>
            <person name="Ruckert C."/>
        </authorList>
    </citation>
    <scope>NUCLEOTIDE SEQUENCE</scope>
    <source>
        <strain evidence="2">CGMCC 1.16548</strain>
    </source>
</reference>
<feature type="transmembrane region" description="Helical" evidence="1">
    <location>
        <begin position="78"/>
        <end position="97"/>
    </location>
</feature>
<keyword evidence="3" id="KW-1185">Reference proteome</keyword>
<evidence type="ECO:0000313" key="3">
    <source>
        <dbReference type="Proteomes" id="UP000617531"/>
    </source>
</evidence>
<dbReference type="EMBL" id="BNAI01000002">
    <property type="protein sequence ID" value="GHF14625.1"/>
    <property type="molecule type" value="Genomic_DNA"/>
</dbReference>
<feature type="transmembrane region" description="Helical" evidence="1">
    <location>
        <begin position="131"/>
        <end position="154"/>
    </location>
</feature>